<feature type="site" description="Substrate discrimination" evidence="7">
    <location>
        <position position="13"/>
    </location>
</feature>
<dbReference type="RefSeq" id="WP_376919354.1">
    <property type="nucleotide sequence ID" value="NZ_JBHRSW010000007.1"/>
</dbReference>
<evidence type="ECO:0000256" key="4">
    <source>
        <dbReference type="ARBA" id="ARBA00022763"/>
    </source>
</evidence>
<dbReference type="InterPro" id="IPR024728">
    <property type="entry name" value="PolY_HhH_motif"/>
</dbReference>
<keyword evidence="6 7" id="KW-0234">DNA repair</keyword>
<dbReference type="Pfam" id="PF11799">
    <property type="entry name" value="IMS_C"/>
    <property type="match status" value="1"/>
</dbReference>
<dbReference type="InterPro" id="IPR036775">
    <property type="entry name" value="DNA_pol_Y-fam_lit_finger_sf"/>
</dbReference>
<keyword evidence="7" id="KW-0963">Cytoplasm</keyword>
<dbReference type="Pfam" id="PF11798">
    <property type="entry name" value="IMS_HHH"/>
    <property type="match status" value="1"/>
</dbReference>
<keyword evidence="10" id="KW-1185">Reference proteome</keyword>
<dbReference type="Proteomes" id="UP001595478">
    <property type="component" value="Unassembled WGS sequence"/>
</dbReference>
<feature type="binding site" evidence="7">
    <location>
        <position position="103"/>
    </location>
    <ligand>
        <name>Mg(2+)</name>
        <dbReference type="ChEBI" id="CHEBI:18420"/>
    </ligand>
</feature>
<comment type="subunit">
    <text evidence="7">Monomer.</text>
</comment>
<dbReference type="Pfam" id="PF00817">
    <property type="entry name" value="IMS"/>
    <property type="match status" value="1"/>
</dbReference>
<dbReference type="EC" id="2.7.7.7" evidence="7"/>
<dbReference type="Gene3D" id="3.30.1490.100">
    <property type="entry name" value="DNA polymerase, Y-family, little finger domain"/>
    <property type="match status" value="1"/>
</dbReference>
<feature type="domain" description="UmuC" evidence="8">
    <location>
        <begin position="4"/>
        <end position="185"/>
    </location>
</feature>
<comment type="cofactor">
    <cofactor evidence="7">
        <name>Mg(2+)</name>
        <dbReference type="ChEBI" id="CHEBI:18420"/>
    </cofactor>
    <text evidence="7">Binds 2 magnesium ions per subunit.</text>
</comment>
<evidence type="ECO:0000256" key="2">
    <source>
        <dbReference type="ARBA" id="ARBA00022457"/>
    </source>
</evidence>
<dbReference type="SUPFAM" id="SSF56672">
    <property type="entry name" value="DNA/RNA polymerases"/>
    <property type="match status" value="1"/>
</dbReference>
<dbReference type="PROSITE" id="PS50173">
    <property type="entry name" value="UMUC"/>
    <property type="match status" value="1"/>
</dbReference>
<dbReference type="InterPro" id="IPR022880">
    <property type="entry name" value="DNApol_IV"/>
</dbReference>
<keyword evidence="7" id="KW-0238">DNA-binding</keyword>
<keyword evidence="5 7" id="KW-0239">DNA-directed DNA polymerase</keyword>
<proteinExistence type="inferred from homology"/>
<accession>A0ABV7FLL5</accession>
<comment type="subcellular location">
    <subcellularLocation>
        <location evidence="7">Cytoplasm</location>
    </subcellularLocation>
</comment>
<dbReference type="PANTHER" id="PTHR11076">
    <property type="entry name" value="DNA REPAIR POLYMERASE UMUC / TRANSFERASE FAMILY MEMBER"/>
    <property type="match status" value="1"/>
</dbReference>
<dbReference type="GO" id="GO:0003887">
    <property type="term" value="F:DNA-directed DNA polymerase activity"/>
    <property type="evidence" value="ECO:0007669"/>
    <property type="project" value="UniProtKB-EC"/>
</dbReference>
<keyword evidence="7 9" id="KW-0808">Transferase</keyword>
<keyword evidence="7 9" id="KW-0548">Nucleotidyltransferase</keyword>
<dbReference type="InterPro" id="IPR001126">
    <property type="entry name" value="UmuC"/>
</dbReference>
<reference evidence="10" key="1">
    <citation type="journal article" date="2019" name="Int. J. Syst. Evol. Microbiol.">
        <title>The Global Catalogue of Microorganisms (GCM) 10K type strain sequencing project: providing services to taxonomists for standard genome sequencing and annotation.</title>
        <authorList>
            <consortium name="The Broad Institute Genomics Platform"/>
            <consortium name="The Broad Institute Genome Sequencing Center for Infectious Disease"/>
            <person name="Wu L."/>
            <person name="Ma J."/>
        </authorList>
    </citation>
    <scope>NUCLEOTIDE SEQUENCE [LARGE SCALE GENOMIC DNA]</scope>
    <source>
        <strain evidence="10">KCTC 52473</strain>
    </source>
</reference>
<comment type="catalytic activity">
    <reaction evidence="7">
        <text>DNA(n) + a 2'-deoxyribonucleoside 5'-triphosphate = DNA(n+1) + diphosphate</text>
        <dbReference type="Rhea" id="RHEA:22508"/>
        <dbReference type="Rhea" id="RHEA-COMP:17339"/>
        <dbReference type="Rhea" id="RHEA-COMP:17340"/>
        <dbReference type="ChEBI" id="CHEBI:33019"/>
        <dbReference type="ChEBI" id="CHEBI:61560"/>
        <dbReference type="ChEBI" id="CHEBI:173112"/>
        <dbReference type="EC" id="2.7.7.7"/>
    </reaction>
</comment>
<dbReference type="InterPro" id="IPR050116">
    <property type="entry name" value="DNA_polymerase-Y"/>
</dbReference>
<comment type="similarity">
    <text evidence="1 7">Belongs to the DNA polymerase type-Y family.</text>
</comment>
<dbReference type="InterPro" id="IPR043502">
    <property type="entry name" value="DNA/RNA_pol_sf"/>
</dbReference>
<organism evidence="9 10">
    <name type="scientific">Agaribacter flavus</name>
    <dbReference type="NCBI Taxonomy" id="1902781"/>
    <lineage>
        <taxon>Bacteria</taxon>
        <taxon>Pseudomonadati</taxon>
        <taxon>Pseudomonadota</taxon>
        <taxon>Gammaproteobacteria</taxon>
        <taxon>Alteromonadales</taxon>
        <taxon>Alteromonadaceae</taxon>
        <taxon>Agaribacter</taxon>
    </lineage>
</organism>
<evidence type="ECO:0000256" key="5">
    <source>
        <dbReference type="ARBA" id="ARBA00022932"/>
    </source>
</evidence>
<sequence length="353" mass="39674">MKKFIHIDMDAFYVSVEIRDRPELASLPVAVGGRSRQRGVLSTCNYIARKYGVHSAMPTAIAIRKCPDLVVLPGRMSIYKEISGQIRQIFARYTPLIEPLSLDEAYLDVTDSEACNGSATLIAKEIRQAIYEELQLTASAGIAPLKFVAKIASDLNKPNGQFLVKPEEMDTFLMDLPLQKIPGVGKVSFEKLAALGWTHGRHIRNLAKHKVVEQFGKFGLSLWSKCNGIDNRKVQVSRVRKSVGVEHTFSANLKHCDQLYQYLINKLLPELKQRGRAYIDACRVDKVGVKIKFEDFVQTTKEQKHQNLDEEVFKALLHEAFLRGKGKSVRLLGIHIGVAEKNDESTQLSLTLE</sequence>
<dbReference type="SUPFAM" id="SSF100879">
    <property type="entry name" value="Lesion bypass DNA polymerase (Y-family), little finger domain"/>
    <property type="match status" value="1"/>
</dbReference>
<feature type="binding site" evidence="7">
    <location>
        <position position="8"/>
    </location>
    <ligand>
        <name>Mg(2+)</name>
        <dbReference type="ChEBI" id="CHEBI:18420"/>
    </ligand>
</feature>
<dbReference type="NCBIfam" id="NF002677">
    <property type="entry name" value="PRK02406.1"/>
    <property type="match status" value="1"/>
</dbReference>
<evidence type="ECO:0000259" key="8">
    <source>
        <dbReference type="PROSITE" id="PS50173"/>
    </source>
</evidence>
<comment type="function">
    <text evidence="7">Poorly processive, error-prone DNA polymerase involved in untargeted mutagenesis. Copies undamaged DNA at stalled replication forks, which arise in vivo from mismatched or misaligned primer ends. These misaligned primers can be extended by PolIV. Exhibits no 3'-5' exonuclease (proofreading) activity. May be involved in translesional synthesis, in conjunction with the beta clamp from PolIII.</text>
</comment>
<evidence type="ECO:0000256" key="3">
    <source>
        <dbReference type="ARBA" id="ARBA00022705"/>
    </source>
</evidence>
<dbReference type="InterPro" id="IPR017961">
    <property type="entry name" value="DNA_pol_Y-fam_little_finger"/>
</dbReference>
<evidence type="ECO:0000313" key="10">
    <source>
        <dbReference type="Proteomes" id="UP001595478"/>
    </source>
</evidence>
<name>A0ABV7FLL5_9ALTE</name>
<dbReference type="PANTHER" id="PTHR11076:SF33">
    <property type="entry name" value="DNA POLYMERASE KAPPA"/>
    <property type="match status" value="1"/>
</dbReference>
<keyword evidence="7" id="KW-0460">Magnesium</keyword>
<keyword evidence="2 7" id="KW-0515">Mutator protein</keyword>
<evidence type="ECO:0000313" key="9">
    <source>
        <dbReference type="EMBL" id="MFC3121219.1"/>
    </source>
</evidence>
<dbReference type="EMBL" id="JBHRSW010000007">
    <property type="protein sequence ID" value="MFC3121219.1"/>
    <property type="molecule type" value="Genomic_DNA"/>
</dbReference>
<keyword evidence="3 7" id="KW-0235">DNA replication</keyword>
<evidence type="ECO:0000256" key="6">
    <source>
        <dbReference type="ARBA" id="ARBA00023204"/>
    </source>
</evidence>
<dbReference type="Gene3D" id="1.10.150.20">
    <property type="entry name" value="5' to 3' exonuclease, C-terminal subdomain"/>
    <property type="match status" value="1"/>
</dbReference>
<dbReference type="Gene3D" id="3.40.1170.60">
    <property type="match status" value="1"/>
</dbReference>
<dbReference type="CDD" id="cd03586">
    <property type="entry name" value="PolY_Pol_IV_kappa"/>
    <property type="match status" value="1"/>
</dbReference>
<keyword evidence="7" id="KW-0479">Metal-binding</keyword>
<dbReference type="HAMAP" id="MF_01113">
    <property type="entry name" value="DNApol_IV"/>
    <property type="match status" value="1"/>
</dbReference>
<comment type="caution">
    <text evidence="9">The sequence shown here is derived from an EMBL/GenBank/DDBJ whole genome shotgun (WGS) entry which is preliminary data.</text>
</comment>
<evidence type="ECO:0000256" key="1">
    <source>
        <dbReference type="ARBA" id="ARBA00010945"/>
    </source>
</evidence>
<evidence type="ECO:0000256" key="7">
    <source>
        <dbReference type="HAMAP-Rule" id="MF_01113"/>
    </source>
</evidence>
<protein>
    <recommendedName>
        <fullName evidence="7">DNA polymerase IV</fullName>
        <shortName evidence="7">Pol IV</shortName>
        <ecNumber evidence="7">2.7.7.7</ecNumber>
    </recommendedName>
</protein>
<dbReference type="Gene3D" id="3.30.70.270">
    <property type="match status" value="1"/>
</dbReference>
<feature type="active site" evidence="7">
    <location>
        <position position="104"/>
    </location>
</feature>
<gene>
    <name evidence="7 9" type="primary">dinB</name>
    <name evidence="9" type="ORF">ACFOHL_06270</name>
</gene>
<dbReference type="InterPro" id="IPR043128">
    <property type="entry name" value="Rev_trsase/Diguanyl_cyclase"/>
</dbReference>
<keyword evidence="4 7" id="KW-0227">DNA damage</keyword>